<keyword evidence="1" id="KW-0694">RNA-binding</keyword>
<evidence type="ECO:0000256" key="1">
    <source>
        <dbReference type="PROSITE-ProRule" id="PRU00117"/>
    </source>
</evidence>
<feature type="compositionally biased region" description="Basic and acidic residues" evidence="2">
    <location>
        <begin position="412"/>
        <end position="421"/>
    </location>
</feature>
<evidence type="ECO:0000259" key="3">
    <source>
        <dbReference type="SMART" id="SM00322"/>
    </source>
</evidence>
<dbReference type="SUPFAM" id="SSF54791">
    <property type="entry name" value="Eukaryotic type KH-domain (KH-domain type I)"/>
    <property type="match status" value="3"/>
</dbReference>
<feature type="domain" description="K Homology" evidence="3">
    <location>
        <begin position="299"/>
        <end position="414"/>
    </location>
</feature>
<protein>
    <recommendedName>
        <fullName evidence="3">K Homology domain-containing protein</fullName>
    </recommendedName>
</protein>
<dbReference type="GeneID" id="9062698"/>
<feature type="compositionally biased region" description="Basic residues" evidence="2">
    <location>
        <begin position="544"/>
        <end position="553"/>
    </location>
</feature>
<accession>C5KDG0</accession>
<feature type="compositionally biased region" description="Basic residues" evidence="2">
    <location>
        <begin position="508"/>
        <end position="532"/>
    </location>
</feature>
<feature type="region of interest" description="Disordered" evidence="2">
    <location>
        <begin position="1"/>
        <end position="40"/>
    </location>
</feature>
<dbReference type="InterPro" id="IPR004088">
    <property type="entry name" value="KH_dom_type_1"/>
</dbReference>
<feature type="compositionally biased region" description="Basic residues" evidence="2">
    <location>
        <begin position="665"/>
        <end position="680"/>
    </location>
</feature>
<dbReference type="EMBL" id="GG672080">
    <property type="protein sequence ID" value="EER17471.1"/>
    <property type="molecule type" value="Genomic_DNA"/>
</dbReference>
<dbReference type="InParanoid" id="C5KDG0"/>
<feature type="compositionally biased region" description="Basic and acidic residues" evidence="2">
    <location>
        <begin position="623"/>
        <end position="638"/>
    </location>
</feature>
<feature type="compositionally biased region" description="Basic and acidic residues" evidence="2">
    <location>
        <begin position="433"/>
        <end position="445"/>
    </location>
</feature>
<sequence>MARSRSRTPGSSGRSASRSSSSRSRSSSVLSAASEPEAEGLSVIKVRSEEAALVLGRGGSTKRKLENAADCDIELVNTENGDSNVELRGPARNRELGRDYICFLLLNKKNEPLELDPEDREDCSWIDVPQDTIGYVTGRERSTLHALEEETETLMFFQDKDVGGSGPRVRGQQDEIEKLIILGPTRGRRIAQLKLMSAIESKSPGFFLDHRDRWNLDDTHEGKLGLTTVKMTEAQFTYALGRRGATRKKLERASGAIIEYIGYTAFISGTKAERRRGRDYLNFLLDQREGEVNVKLDGREDVTTVETPEEYIGFITGHKGSELRSIEERTGTFCFVDGCDQSFVRDDGPWWGKGKGGWGKGKGKGYSSWRDDRDRARRRPRDGPPPRLLIFCYDARRRDDAEEMVRDRIHRKVEQDKERGKGGLHRPFLNRHSNPEIETKRRERLGLPSIEEEDAMLAKQKAEQEAKERERKEARADREAAAAEAAARRSRSGSRRRSRSPDDDRSPRERKRRRSRSGSGRRSRSRSGRRSVSRSGGRSDRSLSRRRSPRGRRSPMSVDREGPKDRSPRSQDAAIKNGKAPPSPGPDGDDVEPMSPPKKALERSDSPVGEGRSSGRRRSASRSGDRRRSRSRSESERRSSRRRGSSPKDRRGRDDRSRSREGRYRRPRSSSRERSRRSRRDRSDSRGDRGSR</sequence>
<dbReference type="OMA" id="RSPREHK"/>
<dbReference type="InterPro" id="IPR036612">
    <property type="entry name" value="KH_dom_type_1_sf"/>
</dbReference>
<dbReference type="CDD" id="cd00105">
    <property type="entry name" value="KH-I"/>
    <property type="match status" value="3"/>
</dbReference>
<feature type="compositionally biased region" description="Basic residues" evidence="2">
    <location>
        <begin position="488"/>
        <end position="498"/>
    </location>
</feature>
<evidence type="ECO:0000256" key="2">
    <source>
        <dbReference type="SAM" id="MobiDB-lite"/>
    </source>
</evidence>
<evidence type="ECO:0000313" key="4">
    <source>
        <dbReference type="EMBL" id="EER17471.1"/>
    </source>
</evidence>
<feature type="domain" description="K Homology" evidence="3">
    <location>
        <begin position="223"/>
        <end position="286"/>
    </location>
</feature>
<feature type="region of interest" description="Disordered" evidence="2">
    <location>
        <begin position="412"/>
        <end position="692"/>
    </location>
</feature>
<feature type="region of interest" description="Disordered" evidence="2">
    <location>
        <begin position="354"/>
        <end position="383"/>
    </location>
</feature>
<evidence type="ECO:0000313" key="5">
    <source>
        <dbReference type="Proteomes" id="UP000007800"/>
    </source>
</evidence>
<dbReference type="GO" id="GO:0003723">
    <property type="term" value="F:RNA binding"/>
    <property type="evidence" value="ECO:0007669"/>
    <property type="project" value="UniProtKB-UniRule"/>
</dbReference>
<feature type="compositionally biased region" description="Basic and acidic residues" evidence="2">
    <location>
        <begin position="681"/>
        <end position="692"/>
    </location>
</feature>
<feature type="compositionally biased region" description="Basic and acidic residues" evidence="2">
    <location>
        <begin position="646"/>
        <end position="664"/>
    </location>
</feature>
<organism evidence="5">
    <name type="scientific">Perkinsus marinus (strain ATCC 50983 / TXsc)</name>
    <dbReference type="NCBI Taxonomy" id="423536"/>
    <lineage>
        <taxon>Eukaryota</taxon>
        <taxon>Sar</taxon>
        <taxon>Alveolata</taxon>
        <taxon>Perkinsozoa</taxon>
        <taxon>Perkinsea</taxon>
        <taxon>Perkinsida</taxon>
        <taxon>Perkinsidae</taxon>
        <taxon>Perkinsus</taxon>
    </lineage>
</organism>
<name>C5KDG0_PERM5</name>
<feature type="domain" description="K Homology" evidence="3">
    <location>
        <begin position="120"/>
        <end position="200"/>
    </location>
</feature>
<dbReference type="Gene3D" id="3.30.310.210">
    <property type="match status" value="1"/>
</dbReference>
<dbReference type="PROSITE" id="PS50084">
    <property type="entry name" value="KH_TYPE_1"/>
    <property type="match status" value="2"/>
</dbReference>
<dbReference type="AlphaFoldDB" id="C5KDG0"/>
<feature type="compositionally biased region" description="Basic and acidic residues" evidence="2">
    <location>
        <begin position="460"/>
        <end position="481"/>
    </location>
</feature>
<reference evidence="4 5" key="1">
    <citation type="submission" date="2008-07" db="EMBL/GenBank/DDBJ databases">
        <authorList>
            <person name="El-Sayed N."/>
            <person name="Caler E."/>
            <person name="Inman J."/>
            <person name="Amedeo P."/>
            <person name="Hass B."/>
            <person name="Wortman J."/>
        </authorList>
    </citation>
    <scope>NUCLEOTIDE SEQUENCE [LARGE SCALE GENOMIC DNA]</scope>
    <source>
        <strain evidence="5">ATCC 50983 / TXsc</strain>
    </source>
</reference>
<dbReference type="Proteomes" id="UP000007800">
    <property type="component" value="Unassembled WGS sequence"/>
</dbReference>
<dbReference type="RefSeq" id="XP_002785675.1">
    <property type="nucleotide sequence ID" value="XM_002785629.1"/>
</dbReference>
<feature type="compositionally biased region" description="Low complexity" evidence="2">
    <location>
        <begin position="7"/>
        <end position="34"/>
    </location>
</feature>
<feature type="domain" description="K Homology" evidence="3">
    <location>
        <begin position="38"/>
        <end position="106"/>
    </location>
</feature>
<gene>
    <name evidence="4" type="ORF">Pmar_PMAR025423</name>
</gene>
<dbReference type="Pfam" id="PF00013">
    <property type="entry name" value="KH_1"/>
    <property type="match status" value="1"/>
</dbReference>
<feature type="compositionally biased region" description="Basic and acidic residues" evidence="2">
    <location>
        <begin position="558"/>
        <end position="569"/>
    </location>
</feature>
<proteinExistence type="predicted"/>
<keyword evidence="5" id="KW-1185">Reference proteome</keyword>
<dbReference type="SMART" id="SM00322">
    <property type="entry name" value="KH"/>
    <property type="match status" value="4"/>
</dbReference>
<dbReference type="InterPro" id="IPR004087">
    <property type="entry name" value="KH_dom"/>
</dbReference>